<dbReference type="SMART" id="SM00248">
    <property type="entry name" value="ANK"/>
    <property type="match status" value="5"/>
</dbReference>
<dbReference type="InterPro" id="IPR051573">
    <property type="entry name" value="Ankyrin-SOCS_box_domain"/>
</dbReference>
<dbReference type="InterPro" id="IPR036770">
    <property type="entry name" value="Ankyrin_rpt-contain_sf"/>
</dbReference>
<dbReference type="SUPFAM" id="SSF48403">
    <property type="entry name" value="Ankyrin repeat"/>
    <property type="match status" value="1"/>
</dbReference>
<evidence type="ECO:0000313" key="6">
    <source>
        <dbReference type="Proteomes" id="UP001438707"/>
    </source>
</evidence>
<evidence type="ECO:0008006" key="7">
    <source>
        <dbReference type="Google" id="ProtNLM"/>
    </source>
</evidence>
<dbReference type="GO" id="GO:0045732">
    <property type="term" value="P:positive regulation of protein catabolic process"/>
    <property type="evidence" value="ECO:0007669"/>
    <property type="project" value="TreeGrafter"/>
</dbReference>
<keyword evidence="2" id="KW-0677">Repeat</keyword>
<dbReference type="InterPro" id="IPR002110">
    <property type="entry name" value="Ankyrin_rpt"/>
</dbReference>
<dbReference type="PROSITE" id="PS50297">
    <property type="entry name" value="ANK_REP_REGION"/>
    <property type="match status" value="2"/>
</dbReference>
<feature type="repeat" description="ANK" evidence="4">
    <location>
        <begin position="195"/>
        <end position="227"/>
    </location>
</feature>
<evidence type="ECO:0000256" key="1">
    <source>
        <dbReference type="ARBA" id="ARBA00005949"/>
    </source>
</evidence>
<dbReference type="Gene3D" id="1.25.40.20">
    <property type="entry name" value="Ankyrin repeat-containing domain"/>
    <property type="match status" value="2"/>
</dbReference>
<dbReference type="PANTHER" id="PTHR24136:SF15">
    <property type="entry name" value="ANK_REP_REGION DOMAIN-CONTAINING PROTEIN"/>
    <property type="match status" value="1"/>
</dbReference>
<dbReference type="EMBL" id="JALJOS010000025">
    <property type="protein sequence ID" value="KAK9825285.1"/>
    <property type="molecule type" value="Genomic_DNA"/>
</dbReference>
<gene>
    <name evidence="5" type="ORF">WJX74_006278</name>
</gene>
<keyword evidence="6" id="KW-1185">Reference proteome</keyword>
<protein>
    <recommendedName>
        <fullName evidence="7">Ankyrin repeat protein</fullName>
    </recommendedName>
</protein>
<sequence>MGSALSCTLTPGVGRELLESARRGFDGRVYQILEAQPRLAAHRRTFSRQTCLHIAAASGHLNVIQAIIEVLQLESLMSSTAEDGNTAATDWKAGFRNLADKRDVHGLTALMLASGAGYGRCVALLLAHGASPFILDHGWQSALHHAVGHGRVQVVNILLRDDMKVATDTGLQVLRHVQHKDAKGQSRYIDGRIEYGMTPLYIAILRGHFDCMAALIEAGASVMVRTSSGGQRLSDPLAAGSTPLHAAAAYGSLAMIQTLLQANADAMGTWGGGEATSARQAWEGDRRLDLRCIRNAAEQLPYHVAVRRSNASLPADIIHPGVAVSAALHHIRSLEGGVGPLKLQAIAALALRTSLLAWLLNHQRRMSSAAKHPQPCKVEPCQPALPEHASTQMPGMSPIASTLPQSDHTQHYQPQSIIHAATRPPRSRSLHLPTRPRDVVIGSNPSLPLQSTHGFSEPQEHGFTRWLRSLTKSTSRSSALLARCMSRSGQDDDTLECDFELHELGWADMPDDRLQNALQNCLTVGNECPEVL</sequence>
<evidence type="ECO:0000313" key="5">
    <source>
        <dbReference type="EMBL" id="KAK9825285.1"/>
    </source>
</evidence>
<evidence type="ECO:0000256" key="3">
    <source>
        <dbReference type="ARBA" id="ARBA00023043"/>
    </source>
</evidence>
<keyword evidence="3 4" id="KW-0040">ANK repeat</keyword>
<feature type="repeat" description="ANK" evidence="4">
    <location>
        <begin position="105"/>
        <end position="137"/>
    </location>
</feature>
<comment type="similarity">
    <text evidence="1">Belongs to the ankyrin SOCS box (ASB) family.</text>
</comment>
<comment type="caution">
    <text evidence="5">The sequence shown here is derived from an EMBL/GenBank/DDBJ whole genome shotgun (WGS) entry which is preliminary data.</text>
</comment>
<reference evidence="5 6" key="1">
    <citation type="journal article" date="2024" name="Nat. Commun.">
        <title>Phylogenomics reveals the evolutionary origins of lichenization in chlorophyte algae.</title>
        <authorList>
            <person name="Puginier C."/>
            <person name="Libourel C."/>
            <person name="Otte J."/>
            <person name="Skaloud P."/>
            <person name="Haon M."/>
            <person name="Grisel S."/>
            <person name="Petersen M."/>
            <person name="Berrin J.G."/>
            <person name="Delaux P.M."/>
            <person name="Dal Grande F."/>
            <person name="Keller J."/>
        </authorList>
    </citation>
    <scope>NUCLEOTIDE SEQUENCE [LARGE SCALE GENOMIC DNA]</scope>
    <source>
        <strain evidence="5 6">SAG 2145</strain>
    </source>
</reference>
<dbReference type="Proteomes" id="UP001438707">
    <property type="component" value="Unassembled WGS sequence"/>
</dbReference>
<organism evidence="5 6">
    <name type="scientific">Apatococcus lobatus</name>
    <dbReference type="NCBI Taxonomy" id="904363"/>
    <lineage>
        <taxon>Eukaryota</taxon>
        <taxon>Viridiplantae</taxon>
        <taxon>Chlorophyta</taxon>
        <taxon>core chlorophytes</taxon>
        <taxon>Trebouxiophyceae</taxon>
        <taxon>Chlorellales</taxon>
        <taxon>Chlorellaceae</taxon>
        <taxon>Apatococcus</taxon>
    </lineage>
</organism>
<evidence type="ECO:0000256" key="4">
    <source>
        <dbReference type="PROSITE-ProRule" id="PRU00023"/>
    </source>
</evidence>
<dbReference type="PROSITE" id="PS50088">
    <property type="entry name" value="ANK_REPEAT"/>
    <property type="match status" value="3"/>
</dbReference>
<proteinExistence type="inferred from homology"/>
<feature type="repeat" description="ANK" evidence="4">
    <location>
        <begin position="239"/>
        <end position="265"/>
    </location>
</feature>
<dbReference type="Pfam" id="PF12796">
    <property type="entry name" value="Ank_2"/>
    <property type="match status" value="2"/>
</dbReference>
<dbReference type="Pfam" id="PF00023">
    <property type="entry name" value="Ank"/>
    <property type="match status" value="1"/>
</dbReference>
<evidence type="ECO:0000256" key="2">
    <source>
        <dbReference type="ARBA" id="ARBA00022737"/>
    </source>
</evidence>
<dbReference type="AlphaFoldDB" id="A0AAW1QUT5"/>
<accession>A0AAW1QUT5</accession>
<name>A0AAW1QUT5_9CHLO</name>
<dbReference type="GO" id="GO:0016567">
    <property type="term" value="P:protein ubiquitination"/>
    <property type="evidence" value="ECO:0007669"/>
    <property type="project" value="TreeGrafter"/>
</dbReference>
<dbReference type="PANTHER" id="PTHR24136">
    <property type="entry name" value="SOWAH (DROSOPHILA) HOMOLOG"/>
    <property type="match status" value="1"/>
</dbReference>